<reference evidence="6" key="1">
    <citation type="submission" date="2022-02" db="EMBL/GenBank/DDBJ databases">
        <title>Crop Bioprotection Bacillus Genome Sequencing.</title>
        <authorList>
            <person name="Dunlap C."/>
        </authorList>
    </citation>
    <scope>NUCLEOTIDE SEQUENCE</scope>
    <source>
        <strain evidence="6">EC49O2N-C10</strain>
    </source>
</reference>
<proteinExistence type="inferred from homology"/>
<organism evidence="6 7">
    <name type="scientific">Bacillus halotolerans</name>
    <dbReference type="NCBI Taxonomy" id="260554"/>
    <lineage>
        <taxon>Bacteria</taxon>
        <taxon>Bacillati</taxon>
        <taxon>Bacillota</taxon>
        <taxon>Bacilli</taxon>
        <taxon>Bacillales</taxon>
        <taxon>Bacillaceae</taxon>
        <taxon>Bacillus</taxon>
    </lineage>
</organism>
<dbReference type="FunFam" id="1.10.10.10:FF:000001">
    <property type="entry name" value="LysR family transcriptional regulator"/>
    <property type="match status" value="1"/>
</dbReference>
<evidence type="ECO:0000313" key="6">
    <source>
        <dbReference type="EMBL" id="MCY9184051.1"/>
    </source>
</evidence>
<feature type="domain" description="HTH lysR-type" evidence="5">
    <location>
        <begin position="1"/>
        <end position="58"/>
    </location>
</feature>
<dbReference type="Gene3D" id="1.10.10.10">
    <property type="entry name" value="Winged helix-like DNA-binding domain superfamily/Winged helix DNA-binding domain"/>
    <property type="match status" value="1"/>
</dbReference>
<evidence type="ECO:0000256" key="4">
    <source>
        <dbReference type="ARBA" id="ARBA00023163"/>
    </source>
</evidence>
<dbReference type="InterPro" id="IPR036390">
    <property type="entry name" value="WH_DNA-bd_sf"/>
</dbReference>
<dbReference type="EMBL" id="JALAWA010000003">
    <property type="protein sequence ID" value="MCY9184051.1"/>
    <property type="molecule type" value="Genomic_DNA"/>
</dbReference>
<keyword evidence="2" id="KW-0805">Transcription regulation</keyword>
<sequence length="289" mass="32395">MESGELKIFRAVAREGSITKAARQLNYVQSNVTARIHKLETDLNIKLFYRTNRGMKLTAAGENLLQYADQVLSLLDEAEKSAQLSQHPKGPLRLGALETTAVTHLPEHAASFLRRFPEVDLSVNTGDTHSLVQQVLDHKVDGAFVYGPVEYMDIKQIPVSHEELVLISPEEGAIKDMLRLPMLFFGTGCSHRDRVKRLLEEAGIQQQKIIEFGTLEAVIRGVSAGLGTALLPKSAIACSVHRQRVYVHQLPASYQDMTIVFIYRKDFFMTSAFQRFIAELNEAKFIQSV</sequence>
<dbReference type="GO" id="GO:0003700">
    <property type="term" value="F:DNA-binding transcription factor activity"/>
    <property type="evidence" value="ECO:0007669"/>
    <property type="project" value="InterPro"/>
</dbReference>
<dbReference type="Pfam" id="PF00126">
    <property type="entry name" value="HTH_1"/>
    <property type="match status" value="1"/>
</dbReference>
<dbReference type="CDD" id="cd08442">
    <property type="entry name" value="PBP2_YofA_SoxR_like"/>
    <property type="match status" value="1"/>
</dbReference>
<dbReference type="GO" id="GO:0000976">
    <property type="term" value="F:transcription cis-regulatory region binding"/>
    <property type="evidence" value="ECO:0007669"/>
    <property type="project" value="TreeGrafter"/>
</dbReference>
<dbReference type="InterPro" id="IPR005119">
    <property type="entry name" value="LysR_subst-bd"/>
</dbReference>
<comment type="similarity">
    <text evidence="1">Belongs to the LysR transcriptional regulatory family.</text>
</comment>
<dbReference type="Gene3D" id="3.40.190.290">
    <property type="match status" value="1"/>
</dbReference>
<dbReference type="Proteomes" id="UP001073053">
    <property type="component" value="Unassembled WGS sequence"/>
</dbReference>
<dbReference type="PRINTS" id="PR00039">
    <property type="entry name" value="HTHLYSR"/>
</dbReference>
<dbReference type="RefSeq" id="WP_268496545.1">
    <property type="nucleotide sequence ID" value="NZ_JALAVZ010000003.1"/>
</dbReference>
<evidence type="ECO:0000256" key="1">
    <source>
        <dbReference type="ARBA" id="ARBA00009437"/>
    </source>
</evidence>
<keyword evidence="4" id="KW-0804">Transcription</keyword>
<evidence type="ECO:0000259" key="5">
    <source>
        <dbReference type="PROSITE" id="PS50931"/>
    </source>
</evidence>
<dbReference type="PROSITE" id="PS50931">
    <property type="entry name" value="HTH_LYSR"/>
    <property type="match status" value="1"/>
</dbReference>
<gene>
    <name evidence="6" type="ORF">MOF03_05150</name>
</gene>
<evidence type="ECO:0000313" key="7">
    <source>
        <dbReference type="Proteomes" id="UP001073053"/>
    </source>
</evidence>
<dbReference type="Pfam" id="PF03466">
    <property type="entry name" value="LysR_substrate"/>
    <property type="match status" value="1"/>
</dbReference>
<dbReference type="SUPFAM" id="SSF46785">
    <property type="entry name" value="Winged helix' DNA-binding domain"/>
    <property type="match status" value="1"/>
</dbReference>
<accession>A0A9Q4EHQ7</accession>
<protein>
    <submittedName>
        <fullName evidence="6">LysR family transcriptional regulator</fullName>
    </submittedName>
</protein>
<dbReference type="PANTHER" id="PTHR30126:SF40">
    <property type="entry name" value="HTH-TYPE TRANSCRIPTIONAL REGULATOR GLTR"/>
    <property type="match status" value="1"/>
</dbReference>
<dbReference type="AlphaFoldDB" id="A0A9Q4EHQ7"/>
<dbReference type="PANTHER" id="PTHR30126">
    <property type="entry name" value="HTH-TYPE TRANSCRIPTIONAL REGULATOR"/>
    <property type="match status" value="1"/>
</dbReference>
<dbReference type="SUPFAM" id="SSF53850">
    <property type="entry name" value="Periplasmic binding protein-like II"/>
    <property type="match status" value="1"/>
</dbReference>
<dbReference type="InterPro" id="IPR000847">
    <property type="entry name" value="LysR_HTH_N"/>
</dbReference>
<comment type="caution">
    <text evidence="6">The sequence shown here is derived from an EMBL/GenBank/DDBJ whole genome shotgun (WGS) entry which is preliminary data.</text>
</comment>
<evidence type="ECO:0000256" key="2">
    <source>
        <dbReference type="ARBA" id="ARBA00023015"/>
    </source>
</evidence>
<name>A0A9Q4EHQ7_9BACI</name>
<keyword evidence="3" id="KW-0238">DNA-binding</keyword>
<dbReference type="InterPro" id="IPR036388">
    <property type="entry name" value="WH-like_DNA-bd_sf"/>
</dbReference>
<evidence type="ECO:0000256" key="3">
    <source>
        <dbReference type="ARBA" id="ARBA00023125"/>
    </source>
</evidence>